<sequence length="885" mass="93675">MSSPELAYPSSGEFNVLVQRFKLLNLVQRVAHRDVSEMLDTVGLDGLTRKGMLSRWAWRGPATGDGDDGVERKAVRRVSPPGMRYGRPFSGTDARLAEAWRSSSVEERNSAARSTWRSPTSAQQNTTRNIGRAAPSTTTRRRYVAQSKHRALQRSHSESASFFSRLAQPRQRPDQLGEEVPLYDDESVSSGHGSRGVEGARPCRETGDRHASELIVPGGGDGHEAAVYGGRRCGTFTCAAPSGVQRRPSLEAYAYHKHLRASSPHWAAADTSGARRGEEFVGARDDDEATLRCFSGQLHPQRGVSADADPPHSAFTSQPLRSVDSAPLADEGVAAAAPTEGRQHASHPVADASVTVSLPTPIQMMADAGFVTLPVTGDHSSPFAATAPSEVLVRGGVSAPAVPQLHLPPLGSRGADVDEVEGTGQGSGRAGQQLARTRNRSASCSAGISLSASTSQLPKSPRVGRGLAPKAKPKGAVEGPRVPLEAVRHAAALLSRSGSILPSPTNGSGAGSAHTSYKSRSPLRQPRRPSTARTPPTASGFDCGVLRSQRPHTVTVKAGSAAGARPSSGAGPTSGVTPLSGFRAAVSPLGPLSGFDTAAYTTTPTGESVSLATKKSFEELFSAVDHMLLDHQKMLRQVYKDTPIPSGGAAKQTGGSAAASQPSRKAFRAPANGPADSPGSSLDLSWQGLGDETSQAERYLDGAEATIEVDVGSDSGTGDEPPPLHSLRGEPDDEMLLYTQLQHQLTELDADMALLGLENMGEEAAEGSDSATGDGAERGFTLGRGTPMLHSSSLNIASVRQPARRQRPRGEVPEAIVQRLCTYRMNNFQYIAYNERLWNNSSTSQFVFAQRLTAAMMEECWGEVMAEIGTIMDDYVDGLAEHELQ</sequence>
<dbReference type="OrthoDB" id="278826at2759"/>
<feature type="compositionally biased region" description="Basic residues" evidence="1">
    <location>
        <begin position="139"/>
        <end position="153"/>
    </location>
</feature>
<feature type="compositionally biased region" description="Low complexity" evidence="1">
    <location>
        <begin position="519"/>
        <end position="539"/>
    </location>
</feature>
<dbReference type="Proteomes" id="UP000674179">
    <property type="component" value="Chromosome 19"/>
</dbReference>
<gene>
    <name evidence="2" type="ORF">CUR178_06409</name>
</gene>
<feature type="region of interest" description="Disordered" evidence="1">
    <location>
        <begin position="101"/>
        <end position="218"/>
    </location>
</feature>
<reference evidence="2 3" key="1">
    <citation type="submission" date="2021-02" db="EMBL/GenBank/DDBJ databases">
        <title>Leishmania (Mundinia) enrietti genome sequencing and assembly.</title>
        <authorList>
            <person name="Almutairi H."/>
            <person name="Gatherer D."/>
        </authorList>
    </citation>
    <scope>NUCLEOTIDE SEQUENCE [LARGE SCALE GENOMIC DNA]</scope>
    <source>
        <strain evidence="2">CUR178</strain>
    </source>
</reference>
<proteinExistence type="predicted"/>
<keyword evidence="3" id="KW-1185">Reference proteome</keyword>
<feature type="region of interest" description="Disordered" evidence="1">
    <location>
        <begin position="643"/>
        <end position="687"/>
    </location>
</feature>
<feature type="compositionally biased region" description="Polar residues" evidence="1">
    <location>
        <begin position="434"/>
        <end position="458"/>
    </location>
</feature>
<feature type="region of interest" description="Disordered" evidence="1">
    <location>
        <begin position="498"/>
        <end position="576"/>
    </location>
</feature>
<protein>
    <submittedName>
        <fullName evidence="2">Uncharacterized protein</fullName>
    </submittedName>
</protein>
<dbReference type="GeneID" id="94173589"/>
<accession>A0A836KPY3</accession>
<dbReference type="RefSeq" id="XP_067693674.1">
    <property type="nucleotide sequence ID" value="XM_067838079.1"/>
</dbReference>
<dbReference type="EMBL" id="JAFHKP010000019">
    <property type="protein sequence ID" value="KAG5481177.1"/>
    <property type="molecule type" value="Genomic_DNA"/>
</dbReference>
<evidence type="ECO:0000313" key="3">
    <source>
        <dbReference type="Proteomes" id="UP000674179"/>
    </source>
</evidence>
<evidence type="ECO:0000256" key="1">
    <source>
        <dbReference type="SAM" id="MobiDB-lite"/>
    </source>
</evidence>
<dbReference type="AlphaFoldDB" id="A0A836KPY3"/>
<feature type="compositionally biased region" description="Polar residues" evidence="1">
    <location>
        <begin position="498"/>
        <end position="518"/>
    </location>
</feature>
<feature type="compositionally biased region" description="Polar residues" evidence="1">
    <location>
        <begin position="111"/>
        <end position="129"/>
    </location>
</feature>
<dbReference type="KEGG" id="lenr:94173589"/>
<feature type="compositionally biased region" description="Polar residues" evidence="1">
    <location>
        <begin position="653"/>
        <end position="663"/>
    </location>
</feature>
<name>A0A836KPY3_LEIEN</name>
<evidence type="ECO:0000313" key="2">
    <source>
        <dbReference type="EMBL" id="KAG5481177.1"/>
    </source>
</evidence>
<feature type="compositionally biased region" description="Basic and acidic residues" evidence="1">
    <location>
        <begin position="201"/>
        <end position="212"/>
    </location>
</feature>
<feature type="region of interest" description="Disordered" evidence="1">
    <location>
        <begin position="763"/>
        <end position="784"/>
    </location>
</feature>
<comment type="caution">
    <text evidence="2">The sequence shown here is derived from an EMBL/GenBank/DDBJ whole genome shotgun (WGS) entry which is preliminary data.</text>
</comment>
<feature type="region of interest" description="Disordered" evidence="1">
    <location>
        <begin position="300"/>
        <end position="322"/>
    </location>
</feature>
<organism evidence="2 3">
    <name type="scientific">Leishmania enriettii</name>
    <dbReference type="NCBI Taxonomy" id="5663"/>
    <lineage>
        <taxon>Eukaryota</taxon>
        <taxon>Discoba</taxon>
        <taxon>Euglenozoa</taxon>
        <taxon>Kinetoplastea</taxon>
        <taxon>Metakinetoplastina</taxon>
        <taxon>Trypanosomatida</taxon>
        <taxon>Trypanosomatidae</taxon>
        <taxon>Leishmaniinae</taxon>
        <taxon>Leishmania</taxon>
    </lineage>
</organism>
<feature type="region of interest" description="Disordered" evidence="1">
    <location>
        <begin position="708"/>
        <end position="730"/>
    </location>
</feature>
<feature type="region of interest" description="Disordered" evidence="1">
    <location>
        <begin position="403"/>
        <end position="482"/>
    </location>
</feature>
<feature type="compositionally biased region" description="Low complexity" evidence="1">
    <location>
        <begin position="558"/>
        <end position="575"/>
    </location>
</feature>